<protein>
    <submittedName>
        <fullName evidence="3">Protein-disulfide reductase DsbD family protein</fullName>
    </submittedName>
</protein>
<evidence type="ECO:0000313" key="4">
    <source>
        <dbReference type="Proteomes" id="UP001236569"/>
    </source>
</evidence>
<dbReference type="Proteomes" id="UP001236569">
    <property type="component" value="Unassembled WGS sequence"/>
</dbReference>
<reference evidence="3 4" key="1">
    <citation type="submission" date="2023-05" db="EMBL/GenBank/DDBJ databases">
        <title>Novel species of genus Flectobacillus isolated from stream in China.</title>
        <authorList>
            <person name="Lu H."/>
        </authorList>
    </citation>
    <scope>NUCLEOTIDE SEQUENCE [LARGE SCALE GENOMIC DNA]</scope>
    <source>
        <strain evidence="3 4">DC10W</strain>
    </source>
</reference>
<gene>
    <name evidence="3" type="ORF">QM480_21575</name>
</gene>
<name>A0ABT6YTL4_9BACT</name>
<feature type="domain" description="Thiol:disulfide interchange protein DsbD N-terminal" evidence="2">
    <location>
        <begin position="41"/>
        <end position="151"/>
    </location>
</feature>
<dbReference type="RefSeq" id="WP_283371667.1">
    <property type="nucleotide sequence ID" value="NZ_JASHID010000022.1"/>
</dbReference>
<proteinExistence type="predicted"/>
<feature type="chain" id="PRO_5046272457" evidence="1">
    <location>
        <begin position="20"/>
        <end position="154"/>
    </location>
</feature>
<evidence type="ECO:0000256" key="1">
    <source>
        <dbReference type="SAM" id="SignalP"/>
    </source>
</evidence>
<keyword evidence="4" id="KW-1185">Reference proteome</keyword>
<evidence type="ECO:0000259" key="2">
    <source>
        <dbReference type="Pfam" id="PF11412"/>
    </source>
</evidence>
<evidence type="ECO:0000313" key="3">
    <source>
        <dbReference type="EMBL" id="MDI9866944.1"/>
    </source>
</evidence>
<sequence>MKKIYFVCLLLLFTNTIFAQDTDIDKIVNWNFKITNKDFKIGDEVELVFSSSIEKGWSLYSSDFKGDIGPQPTIFQFSENGSFELSSDIQAIAPLKKVDKTWGTEVSYFTQKAEFKAKVRLVEHSYDIFGVIKGQVCHLKKGICVPFEKTFQFN</sequence>
<comment type="caution">
    <text evidence="3">The sequence shown here is derived from an EMBL/GenBank/DDBJ whole genome shotgun (WGS) entry which is preliminary data.</text>
</comment>
<dbReference type="Pfam" id="PF11412">
    <property type="entry name" value="DsbD_N"/>
    <property type="match status" value="1"/>
</dbReference>
<organism evidence="3 4">
    <name type="scientific">Flectobacillus longus</name>
    <dbReference type="NCBI Taxonomy" id="2984207"/>
    <lineage>
        <taxon>Bacteria</taxon>
        <taxon>Pseudomonadati</taxon>
        <taxon>Bacteroidota</taxon>
        <taxon>Cytophagia</taxon>
        <taxon>Cytophagales</taxon>
        <taxon>Flectobacillaceae</taxon>
        <taxon>Flectobacillus</taxon>
    </lineage>
</organism>
<dbReference type="EMBL" id="JASHID010000022">
    <property type="protein sequence ID" value="MDI9866944.1"/>
    <property type="molecule type" value="Genomic_DNA"/>
</dbReference>
<feature type="signal peptide" evidence="1">
    <location>
        <begin position="1"/>
        <end position="19"/>
    </location>
</feature>
<keyword evidence="1" id="KW-0732">Signal</keyword>
<accession>A0ABT6YTL4</accession>
<dbReference type="InterPro" id="IPR028250">
    <property type="entry name" value="DsbDN"/>
</dbReference>